<keyword evidence="3" id="KW-1185">Reference proteome</keyword>
<feature type="compositionally biased region" description="Low complexity" evidence="1">
    <location>
        <begin position="56"/>
        <end position="71"/>
    </location>
</feature>
<dbReference type="OrthoDB" id="231689at2759"/>
<reference evidence="2 3" key="1">
    <citation type="journal article" date="2010" name="Nature">
        <title>The Ectocarpus genome and the independent evolution of multicellularity in brown algae.</title>
        <authorList>
            <person name="Cock J.M."/>
            <person name="Sterck L."/>
            <person name="Rouze P."/>
            <person name="Scornet D."/>
            <person name="Allen A.E."/>
            <person name="Amoutzias G."/>
            <person name="Anthouard V."/>
            <person name="Artiguenave F."/>
            <person name="Aury J.M."/>
            <person name="Badger J.H."/>
            <person name="Beszteri B."/>
            <person name="Billiau K."/>
            <person name="Bonnet E."/>
            <person name="Bothwell J.H."/>
            <person name="Bowler C."/>
            <person name="Boyen C."/>
            <person name="Brownlee C."/>
            <person name="Carrano C.J."/>
            <person name="Charrier B."/>
            <person name="Cho G.Y."/>
            <person name="Coelho S.M."/>
            <person name="Collen J."/>
            <person name="Corre E."/>
            <person name="Da Silva C."/>
            <person name="Delage L."/>
            <person name="Delaroque N."/>
            <person name="Dittami S.M."/>
            <person name="Doulbeau S."/>
            <person name="Elias M."/>
            <person name="Farnham G."/>
            <person name="Gachon C.M."/>
            <person name="Gschloessl B."/>
            <person name="Heesch S."/>
            <person name="Jabbari K."/>
            <person name="Jubin C."/>
            <person name="Kawai H."/>
            <person name="Kimura K."/>
            <person name="Kloareg B."/>
            <person name="Kupper F.C."/>
            <person name="Lang D."/>
            <person name="Le Bail A."/>
            <person name="Leblanc C."/>
            <person name="Lerouge P."/>
            <person name="Lohr M."/>
            <person name="Lopez P.J."/>
            <person name="Martens C."/>
            <person name="Maumus F."/>
            <person name="Michel G."/>
            <person name="Miranda-Saavedra D."/>
            <person name="Morales J."/>
            <person name="Moreau H."/>
            <person name="Motomura T."/>
            <person name="Nagasato C."/>
            <person name="Napoli C.A."/>
            <person name="Nelson D.R."/>
            <person name="Nyvall-Collen P."/>
            <person name="Peters A.F."/>
            <person name="Pommier C."/>
            <person name="Potin P."/>
            <person name="Poulain J."/>
            <person name="Quesneville H."/>
            <person name="Read B."/>
            <person name="Rensing S.A."/>
            <person name="Ritter A."/>
            <person name="Rousvoal S."/>
            <person name="Samanta M."/>
            <person name="Samson G."/>
            <person name="Schroeder D.C."/>
            <person name="Segurens B."/>
            <person name="Strittmatter M."/>
            <person name="Tonon T."/>
            <person name="Tregear J.W."/>
            <person name="Valentin K."/>
            <person name="von Dassow P."/>
            <person name="Yamagishi T."/>
            <person name="Van de Peer Y."/>
            <person name="Wincker P."/>
        </authorList>
    </citation>
    <scope>NUCLEOTIDE SEQUENCE [LARGE SCALE GENOMIC DNA]</scope>
    <source>
        <strain evidence="3">Ec32 / CCAP1310/4</strain>
    </source>
</reference>
<dbReference type="Proteomes" id="UP000002630">
    <property type="component" value="Linkage Group LG05"/>
</dbReference>
<sequence>MVIVEDSGDWDTERKTDPRDMLFGRVFGGLPNGRLGRRSIKAGGSAGNSVLRVDPVTEPSTPSSSSADLTSFNTFPRSEG</sequence>
<proteinExistence type="predicted"/>
<gene>
    <name evidence="2" type="ORF">Esi_0501_0002</name>
</gene>
<accession>D7G3A8</accession>
<name>D7G3A8_ECTSI</name>
<protein>
    <submittedName>
        <fullName evidence="2">Uncharacterized protein</fullName>
    </submittedName>
</protein>
<organism evidence="2 3">
    <name type="scientific">Ectocarpus siliculosus</name>
    <name type="common">Brown alga</name>
    <name type="synonym">Conferva siliculosa</name>
    <dbReference type="NCBI Taxonomy" id="2880"/>
    <lineage>
        <taxon>Eukaryota</taxon>
        <taxon>Sar</taxon>
        <taxon>Stramenopiles</taxon>
        <taxon>Ochrophyta</taxon>
        <taxon>PX clade</taxon>
        <taxon>Phaeophyceae</taxon>
        <taxon>Ectocarpales</taxon>
        <taxon>Ectocarpaceae</taxon>
        <taxon>Ectocarpus</taxon>
    </lineage>
</organism>
<feature type="region of interest" description="Disordered" evidence="1">
    <location>
        <begin position="34"/>
        <end position="80"/>
    </location>
</feature>
<dbReference type="EMBL" id="FN648710">
    <property type="protein sequence ID" value="CBJ33502.1"/>
    <property type="molecule type" value="Genomic_DNA"/>
</dbReference>
<dbReference type="InParanoid" id="D7G3A8"/>
<evidence type="ECO:0000313" key="3">
    <source>
        <dbReference type="Proteomes" id="UP000002630"/>
    </source>
</evidence>
<dbReference type="EMBL" id="FN649730">
    <property type="protein sequence ID" value="CBJ33502.1"/>
    <property type="molecule type" value="Genomic_DNA"/>
</dbReference>
<evidence type="ECO:0000256" key="1">
    <source>
        <dbReference type="SAM" id="MobiDB-lite"/>
    </source>
</evidence>
<evidence type="ECO:0000313" key="2">
    <source>
        <dbReference type="EMBL" id="CBJ33502.1"/>
    </source>
</evidence>
<dbReference type="AlphaFoldDB" id="D7G3A8"/>